<accession>A0A1H5UXE5</accession>
<feature type="transmembrane region" description="Helical" evidence="1">
    <location>
        <begin position="225"/>
        <end position="244"/>
    </location>
</feature>
<dbReference type="OrthoDB" id="23692at2"/>
<feature type="transmembrane region" description="Helical" evidence="1">
    <location>
        <begin position="165"/>
        <end position="186"/>
    </location>
</feature>
<dbReference type="CDD" id="cd01949">
    <property type="entry name" value="GGDEF"/>
    <property type="match status" value="1"/>
</dbReference>
<dbReference type="InterPro" id="IPR029787">
    <property type="entry name" value="Nucleotide_cyclase"/>
</dbReference>
<dbReference type="NCBIfam" id="TIGR00254">
    <property type="entry name" value="GGDEF"/>
    <property type="match status" value="1"/>
</dbReference>
<dbReference type="PROSITE" id="PS50883">
    <property type="entry name" value="EAL"/>
    <property type="match status" value="1"/>
</dbReference>
<dbReference type="InterPro" id="IPR052155">
    <property type="entry name" value="Biofilm_reg_signaling"/>
</dbReference>
<feature type="domain" description="GGDEF" evidence="3">
    <location>
        <begin position="280"/>
        <end position="412"/>
    </location>
</feature>
<feature type="transmembrane region" description="Helical" evidence="1">
    <location>
        <begin position="20"/>
        <end position="40"/>
    </location>
</feature>
<feature type="transmembrane region" description="Helical" evidence="1">
    <location>
        <begin position="52"/>
        <end position="70"/>
    </location>
</feature>
<feature type="domain" description="EAL" evidence="2">
    <location>
        <begin position="421"/>
        <end position="674"/>
    </location>
</feature>
<keyword evidence="1" id="KW-1133">Transmembrane helix</keyword>
<keyword evidence="5" id="KW-1185">Reference proteome</keyword>
<dbReference type="PANTHER" id="PTHR44757">
    <property type="entry name" value="DIGUANYLATE CYCLASE DGCP"/>
    <property type="match status" value="1"/>
</dbReference>
<keyword evidence="1" id="KW-0472">Membrane</keyword>
<reference evidence="5" key="1">
    <citation type="submission" date="2016-10" db="EMBL/GenBank/DDBJ databases">
        <authorList>
            <person name="Varghese N."/>
            <person name="Submissions S."/>
        </authorList>
    </citation>
    <scope>NUCLEOTIDE SEQUENCE [LARGE SCALE GENOMIC DNA]</scope>
    <source>
        <strain evidence="5">DSM 43163</strain>
    </source>
</reference>
<name>A0A1H5UXE5_9ACTN</name>
<dbReference type="SMART" id="SM00267">
    <property type="entry name" value="GGDEF"/>
    <property type="match status" value="1"/>
</dbReference>
<dbReference type="AlphaFoldDB" id="A0A1H5UXE5"/>
<dbReference type="EMBL" id="FNVO01000002">
    <property type="protein sequence ID" value="SEF79111.1"/>
    <property type="molecule type" value="Genomic_DNA"/>
</dbReference>
<evidence type="ECO:0000313" key="4">
    <source>
        <dbReference type="EMBL" id="SEF79111.1"/>
    </source>
</evidence>
<dbReference type="SUPFAM" id="SSF55073">
    <property type="entry name" value="Nucleotide cyclase"/>
    <property type="match status" value="1"/>
</dbReference>
<evidence type="ECO:0000256" key="1">
    <source>
        <dbReference type="SAM" id="Phobius"/>
    </source>
</evidence>
<dbReference type="InterPro" id="IPR043128">
    <property type="entry name" value="Rev_trsase/Diguanyl_cyclase"/>
</dbReference>
<dbReference type="Gene3D" id="3.30.70.270">
    <property type="match status" value="1"/>
</dbReference>
<proteinExistence type="predicted"/>
<sequence length="682" mass="73576">MKDPNNTRNTTPRRGSPLWIYFAVVIGVGAAAFAVALCGMTRADLDALAGNPVFWILGCFIVFGELRPIVTTGSAEHNNGTATSATFSFAALLYAGLPVAALLQALAVVACGVFHRHAAHRTAFNIAQFTLSLTAAALVLRLFGIDAAPAPGRLWVPEGADLLPIALAGAAYFVCNDTFVCAAVALHERVSLLRALRWDLGYQVLVHVALLALAPLVVITMDRSAAFVPLIALPFVAVYLNASVSVRREHQARHDGLTGLPNRKLLTVRTQEALAAAGGARTGLFLLDLDRFKEVNDTLGHATGDRLLRIVAHRLTHSVRPGDLVARLGGDEFAVLLPTVRDEQAAREVAARLRAALSEPVRLEGLSFDLEASVGIALHPDHATDFESLLQRADVAMYVAKESRGGVEVYSPAKDRNSPARLGMLGDLRRAIDRGELELHFQPKVSLTDGRPVGLEALLRWRHPERGLLHPGRFLPIAEQTYLMRSISQHVMETALAQAAAWWRDGLTVQIGVNASGRDLLDIGLAEAVREGLARHGLPPHALQLEITERVLTHEPAYAAETLGALAELGVPLSLDDFGTGYSSLVRLKRLPVEEVKIDSSFVSQLAHGADDAVIVRSIIELTRTLGLRSVAEGVEDAKTAQLLRELGCEAAQGWLYGRPMDAATATDWLRRHMERAPEPAA</sequence>
<dbReference type="CDD" id="cd01948">
    <property type="entry name" value="EAL"/>
    <property type="match status" value="1"/>
</dbReference>
<dbReference type="FunFam" id="3.30.70.270:FF:000001">
    <property type="entry name" value="Diguanylate cyclase domain protein"/>
    <property type="match status" value="1"/>
</dbReference>
<keyword evidence="1" id="KW-0812">Transmembrane</keyword>
<gene>
    <name evidence="4" type="ORF">SAMN04489712_10252</name>
</gene>
<evidence type="ECO:0000259" key="2">
    <source>
        <dbReference type="PROSITE" id="PS50883"/>
    </source>
</evidence>
<dbReference type="PANTHER" id="PTHR44757:SF2">
    <property type="entry name" value="BIOFILM ARCHITECTURE MAINTENANCE PROTEIN MBAA"/>
    <property type="match status" value="1"/>
</dbReference>
<dbReference type="Gene3D" id="3.20.20.450">
    <property type="entry name" value="EAL domain"/>
    <property type="match status" value="1"/>
</dbReference>
<feature type="transmembrane region" description="Helical" evidence="1">
    <location>
        <begin position="90"/>
        <end position="114"/>
    </location>
</feature>
<dbReference type="RefSeq" id="WP_103936365.1">
    <property type="nucleotide sequence ID" value="NZ_FNVO01000002.1"/>
</dbReference>
<organism evidence="4 5">
    <name type="scientific">Thermomonospora echinospora</name>
    <dbReference type="NCBI Taxonomy" id="1992"/>
    <lineage>
        <taxon>Bacteria</taxon>
        <taxon>Bacillati</taxon>
        <taxon>Actinomycetota</taxon>
        <taxon>Actinomycetes</taxon>
        <taxon>Streptosporangiales</taxon>
        <taxon>Thermomonosporaceae</taxon>
        <taxon>Thermomonospora</taxon>
    </lineage>
</organism>
<dbReference type="Proteomes" id="UP000236723">
    <property type="component" value="Unassembled WGS sequence"/>
</dbReference>
<dbReference type="InterPro" id="IPR000160">
    <property type="entry name" value="GGDEF_dom"/>
</dbReference>
<feature type="transmembrane region" description="Helical" evidence="1">
    <location>
        <begin position="126"/>
        <end position="145"/>
    </location>
</feature>
<protein>
    <submittedName>
        <fullName evidence="4">Diguanylate cyclase (GGDEF) domain-containing protein</fullName>
    </submittedName>
</protein>
<dbReference type="Pfam" id="PF00563">
    <property type="entry name" value="EAL"/>
    <property type="match status" value="1"/>
</dbReference>
<evidence type="ECO:0000259" key="3">
    <source>
        <dbReference type="PROSITE" id="PS50887"/>
    </source>
</evidence>
<feature type="transmembrane region" description="Helical" evidence="1">
    <location>
        <begin position="198"/>
        <end position="219"/>
    </location>
</feature>
<dbReference type="InterPro" id="IPR001633">
    <property type="entry name" value="EAL_dom"/>
</dbReference>
<dbReference type="InterPro" id="IPR035919">
    <property type="entry name" value="EAL_sf"/>
</dbReference>
<evidence type="ECO:0000313" key="5">
    <source>
        <dbReference type="Proteomes" id="UP000236723"/>
    </source>
</evidence>
<dbReference type="PROSITE" id="PS50887">
    <property type="entry name" value="GGDEF"/>
    <property type="match status" value="1"/>
</dbReference>
<dbReference type="Pfam" id="PF00990">
    <property type="entry name" value="GGDEF"/>
    <property type="match status" value="1"/>
</dbReference>
<dbReference type="SUPFAM" id="SSF141868">
    <property type="entry name" value="EAL domain-like"/>
    <property type="match status" value="1"/>
</dbReference>
<dbReference type="SMART" id="SM00052">
    <property type="entry name" value="EAL"/>
    <property type="match status" value="1"/>
</dbReference>